<keyword evidence="4" id="KW-0862">Zinc</keyword>
<keyword evidence="2" id="KW-0479">Metal-binding</keyword>
<dbReference type="OrthoDB" id="9782876at2"/>
<organism evidence="6 7">
    <name type="scientific">Pandoraea cepalis</name>
    <dbReference type="NCBI Taxonomy" id="2508294"/>
    <lineage>
        <taxon>Bacteria</taxon>
        <taxon>Pseudomonadati</taxon>
        <taxon>Pseudomonadota</taxon>
        <taxon>Betaproteobacteria</taxon>
        <taxon>Burkholderiales</taxon>
        <taxon>Burkholderiaceae</taxon>
        <taxon>Pandoraea</taxon>
    </lineage>
</organism>
<dbReference type="PIRSF" id="PIRSF039012">
    <property type="entry name" value="ASP"/>
    <property type="match status" value="1"/>
</dbReference>
<protein>
    <submittedName>
        <fullName evidence="6">N-alpha-acetyl-L-2,4-diaminobutyric acid deacetylase</fullName>
        <ecNumber evidence="6">3.5.1.-</ecNumber>
    </submittedName>
</protein>
<dbReference type="GO" id="GO:0016788">
    <property type="term" value="F:hydrolase activity, acting on ester bonds"/>
    <property type="evidence" value="ECO:0007669"/>
    <property type="project" value="InterPro"/>
</dbReference>
<evidence type="ECO:0000256" key="1">
    <source>
        <dbReference type="ARBA" id="ARBA00001947"/>
    </source>
</evidence>
<evidence type="ECO:0000313" key="6">
    <source>
        <dbReference type="EMBL" id="VVD71717.1"/>
    </source>
</evidence>
<dbReference type="GO" id="GO:0016811">
    <property type="term" value="F:hydrolase activity, acting on carbon-nitrogen (but not peptide) bonds, in linear amides"/>
    <property type="evidence" value="ECO:0007669"/>
    <property type="project" value="InterPro"/>
</dbReference>
<sequence>MHNSASLIASDIDYERTGLQTGTLRLPYSHDRSAYGHVPIPVAVLNAGPDTGPTVLLTGGNHGDEYEGPIALMKLMRRLPAMSIRGRLIVIPGLNFPAFANGTRTSPIDKGNLNRLFPGARNGPPTEMIAHYVETELLPRADVVIDLHAGGASFDHTPTLLAAPPVDATRRAHYLQLVRAFGAPYTMVMDLLGEDRTFGAAAQRHDKLFLCGEFGGGAGCDAANLAIVEAGLQRVLRVLGVASEDGPAPSHDTRVMAVQGPRHYVYAPRGGVFEPAFRLGDDVREGQLAGRLFDPHAPWEAPREIAFRSDGTVMCMRTFARVESGDCIALLASDSHWD</sequence>
<comment type="cofactor">
    <cofactor evidence="1">
        <name>Zn(2+)</name>
        <dbReference type="ChEBI" id="CHEBI:29105"/>
    </cofactor>
</comment>
<dbReference type="PANTHER" id="PTHR37326:SF1">
    <property type="entry name" value="BLL3975 PROTEIN"/>
    <property type="match status" value="1"/>
</dbReference>
<evidence type="ECO:0000256" key="3">
    <source>
        <dbReference type="ARBA" id="ARBA00022801"/>
    </source>
</evidence>
<dbReference type="InterPro" id="IPR055438">
    <property type="entry name" value="AstE_AspA_cat"/>
</dbReference>
<dbReference type="Proteomes" id="UP000384354">
    <property type="component" value="Unassembled WGS sequence"/>
</dbReference>
<gene>
    <name evidence="6" type="primary">doeB</name>
    <name evidence="6" type="ORF">PCE31106_00635</name>
</gene>
<reference evidence="6 7" key="1">
    <citation type="submission" date="2019-08" db="EMBL/GenBank/DDBJ databases">
        <authorList>
            <person name="Peeters C."/>
        </authorList>
    </citation>
    <scope>NUCLEOTIDE SEQUENCE [LARGE SCALE GENOMIC DNA]</scope>
    <source>
        <strain evidence="6 7">LMG 31106</strain>
    </source>
</reference>
<evidence type="ECO:0000256" key="2">
    <source>
        <dbReference type="ARBA" id="ARBA00022723"/>
    </source>
</evidence>
<dbReference type="AlphaFoldDB" id="A0A5E4S7W3"/>
<dbReference type="PANTHER" id="PTHR37326">
    <property type="entry name" value="BLL3975 PROTEIN"/>
    <property type="match status" value="1"/>
</dbReference>
<dbReference type="EC" id="3.5.1.-" evidence="6"/>
<proteinExistence type="predicted"/>
<evidence type="ECO:0000259" key="5">
    <source>
        <dbReference type="Pfam" id="PF24827"/>
    </source>
</evidence>
<name>A0A5E4S7W3_9BURK</name>
<evidence type="ECO:0000256" key="4">
    <source>
        <dbReference type="ARBA" id="ARBA00022833"/>
    </source>
</evidence>
<keyword evidence="3 6" id="KW-0378">Hydrolase</keyword>
<dbReference type="Pfam" id="PF24827">
    <property type="entry name" value="AstE_AspA_cat"/>
    <property type="match status" value="1"/>
</dbReference>
<dbReference type="EMBL" id="CABPSL010000001">
    <property type="protein sequence ID" value="VVD71717.1"/>
    <property type="molecule type" value="Genomic_DNA"/>
</dbReference>
<dbReference type="CDD" id="cd06252">
    <property type="entry name" value="M14_ASTE_ASPA-like"/>
    <property type="match status" value="1"/>
</dbReference>
<dbReference type="InterPro" id="IPR043795">
    <property type="entry name" value="N-alpha-Ac-DABA-like"/>
</dbReference>
<dbReference type="Gene3D" id="3.40.630.10">
    <property type="entry name" value="Zn peptidases"/>
    <property type="match status" value="1"/>
</dbReference>
<dbReference type="InterPro" id="IPR053138">
    <property type="entry name" value="N-alpha-Ac-DABA_deacetylase"/>
</dbReference>
<dbReference type="GO" id="GO:0046872">
    <property type="term" value="F:metal ion binding"/>
    <property type="evidence" value="ECO:0007669"/>
    <property type="project" value="UniProtKB-KW"/>
</dbReference>
<dbReference type="RefSeq" id="WP_150562350.1">
    <property type="nucleotide sequence ID" value="NZ_CABPSL010000001.1"/>
</dbReference>
<dbReference type="SUPFAM" id="SSF53187">
    <property type="entry name" value="Zn-dependent exopeptidases"/>
    <property type="match status" value="1"/>
</dbReference>
<accession>A0A5E4S7W3</accession>
<feature type="domain" description="Succinylglutamate desuccinylase/Aspartoacylase catalytic" evidence="5">
    <location>
        <begin position="52"/>
        <end position="238"/>
    </location>
</feature>
<evidence type="ECO:0000313" key="7">
    <source>
        <dbReference type="Proteomes" id="UP000384354"/>
    </source>
</evidence>